<dbReference type="AlphaFoldDB" id="A0A9N9R8G9"/>
<keyword evidence="3" id="KW-1185">Reference proteome</keyword>
<dbReference type="InterPro" id="IPR016576">
    <property type="entry name" value="Ribosomal_mL63"/>
</dbReference>
<proteinExistence type="predicted"/>
<gene>
    <name evidence="2" type="ORF">DIATSA_LOCUS8971</name>
</gene>
<organism evidence="2 3">
    <name type="scientific">Diatraea saccharalis</name>
    <name type="common">sugarcane borer</name>
    <dbReference type="NCBI Taxonomy" id="40085"/>
    <lineage>
        <taxon>Eukaryota</taxon>
        <taxon>Metazoa</taxon>
        <taxon>Ecdysozoa</taxon>
        <taxon>Arthropoda</taxon>
        <taxon>Hexapoda</taxon>
        <taxon>Insecta</taxon>
        <taxon>Pterygota</taxon>
        <taxon>Neoptera</taxon>
        <taxon>Endopterygota</taxon>
        <taxon>Lepidoptera</taxon>
        <taxon>Glossata</taxon>
        <taxon>Ditrysia</taxon>
        <taxon>Pyraloidea</taxon>
        <taxon>Crambidae</taxon>
        <taxon>Crambinae</taxon>
        <taxon>Diatraea</taxon>
    </lineage>
</organism>
<keyword evidence="1" id="KW-0812">Transmembrane</keyword>
<evidence type="ECO:0000313" key="2">
    <source>
        <dbReference type="EMBL" id="CAG9791353.1"/>
    </source>
</evidence>
<feature type="transmembrane region" description="Helical" evidence="1">
    <location>
        <begin position="69"/>
        <end position="88"/>
    </location>
</feature>
<keyword evidence="1" id="KW-0472">Membrane</keyword>
<name>A0A9N9R8G9_9NEOP</name>
<evidence type="ECO:0000313" key="3">
    <source>
        <dbReference type="Proteomes" id="UP001153714"/>
    </source>
</evidence>
<accession>A0A9N9R8G9</accession>
<dbReference type="OrthoDB" id="6019958at2759"/>
<sequence length="129" mass="15577">MKIYQVLCRRNLMPNGHIFRGKDRLVKQVFPKDLRKIQKDFAVEEQNMFFLRHPYLTEVINQYKINEHLFFGIVMTKAVSILILIFLFRLKVLVTQKHSVKRTRGKLYSKMKREESSNMMLHYMRGLDI</sequence>
<dbReference type="Pfam" id="PF14978">
    <property type="entry name" value="MRP-63"/>
    <property type="match status" value="1"/>
</dbReference>
<protein>
    <submittedName>
        <fullName evidence="2">Uncharacterized protein</fullName>
    </submittedName>
</protein>
<reference evidence="2" key="1">
    <citation type="submission" date="2021-12" db="EMBL/GenBank/DDBJ databases">
        <authorList>
            <person name="King R."/>
        </authorList>
    </citation>
    <scope>NUCLEOTIDE SEQUENCE</scope>
</reference>
<keyword evidence="1" id="KW-1133">Transmembrane helix</keyword>
<reference evidence="2" key="2">
    <citation type="submission" date="2022-10" db="EMBL/GenBank/DDBJ databases">
        <authorList>
            <consortium name="ENA_rothamsted_submissions"/>
            <consortium name="culmorum"/>
            <person name="King R."/>
        </authorList>
    </citation>
    <scope>NUCLEOTIDE SEQUENCE</scope>
</reference>
<dbReference type="GO" id="GO:0005761">
    <property type="term" value="C:mitochondrial ribosome"/>
    <property type="evidence" value="ECO:0007669"/>
    <property type="project" value="InterPro"/>
</dbReference>
<dbReference type="EMBL" id="OU893334">
    <property type="protein sequence ID" value="CAG9791353.1"/>
    <property type="molecule type" value="Genomic_DNA"/>
</dbReference>
<dbReference type="Proteomes" id="UP001153714">
    <property type="component" value="Chromosome 3"/>
</dbReference>
<evidence type="ECO:0000256" key="1">
    <source>
        <dbReference type="SAM" id="Phobius"/>
    </source>
</evidence>